<evidence type="ECO:0008006" key="6">
    <source>
        <dbReference type="Google" id="ProtNLM"/>
    </source>
</evidence>
<dbReference type="Pfam" id="PF06722">
    <property type="entry name" value="EryCIII-like_C"/>
    <property type="match status" value="1"/>
</dbReference>
<name>A0AAD5XYB7_9FUNG</name>
<organism evidence="4 5">
    <name type="scientific">Clydaea vesicula</name>
    <dbReference type="NCBI Taxonomy" id="447962"/>
    <lineage>
        <taxon>Eukaryota</taxon>
        <taxon>Fungi</taxon>
        <taxon>Fungi incertae sedis</taxon>
        <taxon>Chytridiomycota</taxon>
        <taxon>Chytridiomycota incertae sedis</taxon>
        <taxon>Chytridiomycetes</taxon>
        <taxon>Lobulomycetales</taxon>
        <taxon>Lobulomycetaceae</taxon>
        <taxon>Clydaea</taxon>
    </lineage>
</organism>
<dbReference type="Pfam" id="PF03033">
    <property type="entry name" value="Glyco_transf_28"/>
    <property type="match status" value="1"/>
</dbReference>
<feature type="domain" description="Glycosyltransferase family 28 N-terminal" evidence="2">
    <location>
        <begin position="251"/>
        <end position="395"/>
    </location>
</feature>
<sequence>MQGNSNKQSFKVYLGKSLNYVNERIIKQQPSKDKFTIKRTITFRRYCLIVFEGFFIKYELTALESGLTNSNSQKKLIMKPSIKPTFTSNFKLNWLMKNPDDKILYIGETTKTKENAEEFCERNKLWANSKEFVDEFSNYMIDINPVWKNSLLLKKGKIFNSATAFFDFCLRLADNTKPERHSSIKDNWSMFHQCLIENNRGSVDINPLKGSLLRYQHQSASSIQSTLVSDASVKNCEAWKTEDINIPPLNVLIMIVGSRGDVQPFVALGKELKAYGHRVRLATHEAFRKLVTENELDFYSIAGDPVELMAYMVKNPGLIPGIESIRNGDIGKKKKMLAEIMETSWLACIDSDPITGEQFTAQAIISNPPTYSHLHCAEKLSIPFHIFFTMPWSATGDFPHPLINMNSYKVKRGSSKAKQNLKSYTVIDELMWSGLSEIINNFRTNTLNLYPLPVTNSHNLIKDLKIPFTYCWSENLINKPQDWGEHIDISGFFFLELACNYNPPKDLQDFLEAGPKPIYIGFGSIVIDDPAALIKLLFEAVSLANVRAIISEQWGLKEGLEIPENIFMLGNCPHDWLFDQVNAVIHHGGAGTTAAGLLKGKPSIVVPFFGDQPFWGAMIARKRVGPEPIPFKSLKPKNLAQAIKFVLSEEILENAKQLGIEMRNENGVKLGVKSFHRQLPLENLICDIYPDQLAKFNYRQRKISIKVVEDCKDDLSLQNSALSEHKVLDWTREIEILNNGRSVFKYYLSLLLSIFFLMAPKKRPNIKKFSLKKLTLKK</sequence>
<dbReference type="SUPFAM" id="SSF53756">
    <property type="entry name" value="UDP-Glycosyltransferase/glycogen phosphorylase"/>
    <property type="match status" value="1"/>
</dbReference>
<accession>A0AAD5XYB7</accession>
<gene>
    <name evidence="4" type="ORF">HK099_005641</name>
</gene>
<evidence type="ECO:0000259" key="3">
    <source>
        <dbReference type="Pfam" id="PF06722"/>
    </source>
</evidence>
<dbReference type="Gene3D" id="3.40.50.2000">
    <property type="entry name" value="Glycogen Phosphorylase B"/>
    <property type="match status" value="2"/>
</dbReference>
<feature type="domain" description="Erythromycin biosynthesis protein CIII-like C-terminal" evidence="3">
    <location>
        <begin position="560"/>
        <end position="662"/>
    </location>
</feature>
<reference evidence="4" key="1">
    <citation type="submission" date="2020-05" db="EMBL/GenBank/DDBJ databases">
        <title>Phylogenomic resolution of chytrid fungi.</title>
        <authorList>
            <person name="Stajich J.E."/>
            <person name="Amses K."/>
            <person name="Simmons R."/>
            <person name="Seto K."/>
            <person name="Myers J."/>
            <person name="Bonds A."/>
            <person name="Quandt C.A."/>
            <person name="Barry K."/>
            <person name="Liu P."/>
            <person name="Grigoriev I."/>
            <person name="Longcore J.E."/>
            <person name="James T.Y."/>
        </authorList>
    </citation>
    <scope>NUCLEOTIDE SEQUENCE</scope>
    <source>
        <strain evidence="4">JEL0476</strain>
    </source>
</reference>
<dbReference type="GO" id="GO:0016906">
    <property type="term" value="F:sterol 3-beta-glucosyltransferase activity"/>
    <property type="evidence" value="ECO:0007669"/>
    <property type="project" value="UniProtKB-ARBA"/>
</dbReference>
<dbReference type="Proteomes" id="UP001211065">
    <property type="component" value="Unassembled WGS sequence"/>
</dbReference>
<proteinExistence type="predicted"/>
<evidence type="ECO:0000313" key="4">
    <source>
        <dbReference type="EMBL" id="KAJ3226056.1"/>
    </source>
</evidence>
<dbReference type="AlphaFoldDB" id="A0AAD5XYB7"/>
<keyword evidence="5" id="KW-1185">Reference proteome</keyword>
<keyword evidence="1" id="KW-0808">Transferase</keyword>
<dbReference type="InterPro" id="IPR010610">
    <property type="entry name" value="EryCIII-like_C"/>
</dbReference>
<protein>
    <recommendedName>
        <fullName evidence="6">Sterol 3-beta-glucosyltransferase</fullName>
    </recommendedName>
</protein>
<dbReference type="EMBL" id="JADGJW010000045">
    <property type="protein sequence ID" value="KAJ3226056.1"/>
    <property type="molecule type" value="Genomic_DNA"/>
</dbReference>
<dbReference type="PANTHER" id="PTHR48050">
    <property type="entry name" value="STEROL 3-BETA-GLUCOSYLTRANSFERASE"/>
    <property type="match status" value="1"/>
</dbReference>
<dbReference type="InterPro" id="IPR004276">
    <property type="entry name" value="GlycoTrans_28_N"/>
</dbReference>
<dbReference type="GO" id="GO:0005975">
    <property type="term" value="P:carbohydrate metabolic process"/>
    <property type="evidence" value="ECO:0007669"/>
    <property type="project" value="InterPro"/>
</dbReference>
<evidence type="ECO:0000256" key="1">
    <source>
        <dbReference type="ARBA" id="ARBA00022679"/>
    </source>
</evidence>
<dbReference type="FunFam" id="3.40.50.2000:FF:000009">
    <property type="entry name" value="Sterol 3-beta-glucosyltransferase UGT80A2"/>
    <property type="match status" value="1"/>
</dbReference>
<dbReference type="CDD" id="cd03784">
    <property type="entry name" value="GT1_Gtf-like"/>
    <property type="match status" value="1"/>
</dbReference>
<dbReference type="PANTHER" id="PTHR48050:SF13">
    <property type="entry name" value="STEROL 3-BETA-GLUCOSYLTRANSFERASE UGT80A2"/>
    <property type="match status" value="1"/>
</dbReference>
<dbReference type="InterPro" id="IPR050426">
    <property type="entry name" value="Glycosyltransferase_28"/>
</dbReference>
<evidence type="ECO:0000313" key="5">
    <source>
        <dbReference type="Proteomes" id="UP001211065"/>
    </source>
</evidence>
<dbReference type="InterPro" id="IPR002213">
    <property type="entry name" value="UDP_glucos_trans"/>
</dbReference>
<evidence type="ECO:0000259" key="2">
    <source>
        <dbReference type="Pfam" id="PF03033"/>
    </source>
</evidence>
<comment type="caution">
    <text evidence="4">The sequence shown here is derived from an EMBL/GenBank/DDBJ whole genome shotgun (WGS) entry which is preliminary data.</text>
</comment>